<evidence type="ECO:0000256" key="3">
    <source>
        <dbReference type="ARBA" id="ARBA00022525"/>
    </source>
</evidence>
<dbReference type="EMBL" id="JAATEN010000001">
    <property type="protein sequence ID" value="NJP99160.1"/>
    <property type="molecule type" value="Genomic_DNA"/>
</dbReference>
<dbReference type="InterPro" id="IPR036819">
    <property type="entry name" value="Subtilisin_inhibitor-like_sf"/>
</dbReference>
<evidence type="ECO:0000259" key="9">
    <source>
        <dbReference type="Pfam" id="PF00720"/>
    </source>
</evidence>
<feature type="signal peptide" evidence="8">
    <location>
        <begin position="1"/>
        <end position="25"/>
    </location>
</feature>
<organism evidence="10 11">
    <name type="scientific">Streptomyces zingiberis</name>
    <dbReference type="NCBI Taxonomy" id="2053010"/>
    <lineage>
        <taxon>Bacteria</taxon>
        <taxon>Bacillati</taxon>
        <taxon>Actinomycetota</taxon>
        <taxon>Actinomycetes</taxon>
        <taxon>Kitasatosporales</taxon>
        <taxon>Streptomycetaceae</taxon>
        <taxon>Streptomyces</taxon>
    </lineage>
</organism>
<dbReference type="Pfam" id="PF00720">
    <property type="entry name" value="SSI"/>
    <property type="match status" value="1"/>
</dbReference>
<keyword evidence="11" id="KW-1185">Reference proteome</keyword>
<comment type="caution">
    <text evidence="10">The sequence shown here is derived from an EMBL/GenBank/DDBJ whole genome shotgun (WGS) entry which is preliminary data.</text>
</comment>
<sequence length="195" mass="19280">MPFRRLTAAVFCAAALLATAPAAGAAPSPPPVPLPAPAGAPAGEDRLVVSVSDARPGAGADGGGAGETGDGAWGRAPERSYRLECHPAGGTHPSAPDACGRLDELGRDGGDPFARVPAGTQCTMLHGGPETARVTGSWHGRPVNARYNREGGCEIARWERLGPVLPGAGPEVGPVTGATAAGAGRDTTPAAGTGR</sequence>
<protein>
    <recommendedName>
        <fullName evidence="9">Subtilisin inhibitor domain-containing protein</fullName>
    </recommendedName>
</protein>
<evidence type="ECO:0000256" key="8">
    <source>
        <dbReference type="SAM" id="SignalP"/>
    </source>
</evidence>
<feature type="region of interest" description="Disordered" evidence="7">
    <location>
        <begin position="22"/>
        <end position="41"/>
    </location>
</feature>
<evidence type="ECO:0000256" key="2">
    <source>
        <dbReference type="ARBA" id="ARBA00010472"/>
    </source>
</evidence>
<gene>
    <name evidence="10" type="ORF">HCK00_00935</name>
</gene>
<accession>A0ABX1BN75</accession>
<feature type="compositionally biased region" description="Pro residues" evidence="7">
    <location>
        <begin position="27"/>
        <end position="38"/>
    </location>
</feature>
<dbReference type="Proteomes" id="UP000695264">
    <property type="component" value="Unassembled WGS sequence"/>
</dbReference>
<feature type="chain" id="PRO_5045146112" description="Subtilisin inhibitor domain-containing protein" evidence="8">
    <location>
        <begin position="26"/>
        <end position="195"/>
    </location>
</feature>
<dbReference type="RefSeq" id="WP_168099772.1">
    <property type="nucleotide sequence ID" value="NZ_JAATEN010000001.1"/>
</dbReference>
<evidence type="ECO:0000313" key="11">
    <source>
        <dbReference type="Proteomes" id="UP000695264"/>
    </source>
</evidence>
<evidence type="ECO:0000256" key="5">
    <source>
        <dbReference type="ARBA" id="ARBA00022900"/>
    </source>
</evidence>
<keyword evidence="8" id="KW-0732">Signal</keyword>
<keyword evidence="4" id="KW-0646">Protease inhibitor</keyword>
<name>A0ABX1BN75_9ACTN</name>
<evidence type="ECO:0000313" key="10">
    <source>
        <dbReference type="EMBL" id="NJP99160.1"/>
    </source>
</evidence>
<comment type="subcellular location">
    <subcellularLocation>
        <location evidence="1">Secreted</location>
    </subcellularLocation>
</comment>
<evidence type="ECO:0000256" key="6">
    <source>
        <dbReference type="ARBA" id="ARBA00023157"/>
    </source>
</evidence>
<reference evidence="10 11" key="1">
    <citation type="submission" date="2020-03" db="EMBL/GenBank/DDBJ databases">
        <title>WGS of actinomycetes isolated from Thailand.</title>
        <authorList>
            <person name="Thawai C."/>
        </authorList>
    </citation>
    <scope>NUCLEOTIDE SEQUENCE [LARGE SCALE GENOMIC DNA]</scope>
    <source>
        <strain evidence="10 11">PLAI 1-29</strain>
    </source>
</reference>
<keyword evidence="5" id="KW-0722">Serine protease inhibitor</keyword>
<feature type="region of interest" description="Disordered" evidence="7">
    <location>
        <begin position="53"/>
        <end position="75"/>
    </location>
</feature>
<feature type="compositionally biased region" description="Low complexity" evidence="7">
    <location>
        <begin position="172"/>
        <end position="195"/>
    </location>
</feature>
<keyword evidence="6" id="KW-1015">Disulfide bond</keyword>
<dbReference type="InterPro" id="IPR023549">
    <property type="entry name" value="Subtilisin_inhibitor"/>
</dbReference>
<keyword evidence="3" id="KW-0964">Secreted</keyword>
<evidence type="ECO:0000256" key="4">
    <source>
        <dbReference type="ARBA" id="ARBA00022690"/>
    </source>
</evidence>
<evidence type="ECO:0000256" key="7">
    <source>
        <dbReference type="SAM" id="MobiDB-lite"/>
    </source>
</evidence>
<proteinExistence type="inferred from homology"/>
<feature type="domain" description="Subtilisin inhibitor" evidence="9">
    <location>
        <begin position="69"/>
        <end position="144"/>
    </location>
</feature>
<feature type="region of interest" description="Disordered" evidence="7">
    <location>
        <begin position="167"/>
        <end position="195"/>
    </location>
</feature>
<comment type="similarity">
    <text evidence="2">Belongs to the protease inhibitor I16 (SSI) family.</text>
</comment>
<feature type="compositionally biased region" description="Gly residues" evidence="7">
    <location>
        <begin position="59"/>
        <end position="72"/>
    </location>
</feature>
<evidence type="ECO:0000256" key="1">
    <source>
        <dbReference type="ARBA" id="ARBA00004613"/>
    </source>
</evidence>
<dbReference type="Gene3D" id="3.30.350.10">
    <property type="entry name" value="Subtilisin inhibitor-like"/>
    <property type="match status" value="1"/>
</dbReference>
<dbReference type="SUPFAM" id="SSF55399">
    <property type="entry name" value="Subtilisin inhibitor"/>
    <property type="match status" value="1"/>
</dbReference>